<evidence type="ECO:0008006" key="3">
    <source>
        <dbReference type="Google" id="ProtNLM"/>
    </source>
</evidence>
<protein>
    <recommendedName>
        <fullName evidence="3">Ankyrin</fullName>
    </recommendedName>
</protein>
<gene>
    <name evidence="1" type="ORF">K469DRAFT_629629</name>
</gene>
<dbReference type="EMBL" id="ML994628">
    <property type="protein sequence ID" value="KAF2186900.1"/>
    <property type="molecule type" value="Genomic_DNA"/>
</dbReference>
<dbReference type="AlphaFoldDB" id="A0A6A6E9S7"/>
<dbReference type="OrthoDB" id="539213at2759"/>
<organism evidence="1 2">
    <name type="scientific">Zopfia rhizophila CBS 207.26</name>
    <dbReference type="NCBI Taxonomy" id="1314779"/>
    <lineage>
        <taxon>Eukaryota</taxon>
        <taxon>Fungi</taxon>
        <taxon>Dikarya</taxon>
        <taxon>Ascomycota</taxon>
        <taxon>Pezizomycotina</taxon>
        <taxon>Dothideomycetes</taxon>
        <taxon>Dothideomycetes incertae sedis</taxon>
        <taxon>Zopfiaceae</taxon>
        <taxon>Zopfia</taxon>
    </lineage>
</organism>
<keyword evidence="2" id="KW-1185">Reference proteome</keyword>
<name>A0A6A6E9S7_9PEZI</name>
<proteinExistence type="predicted"/>
<reference evidence="1" key="1">
    <citation type="journal article" date="2020" name="Stud. Mycol.">
        <title>101 Dothideomycetes genomes: a test case for predicting lifestyles and emergence of pathogens.</title>
        <authorList>
            <person name="Haridas S."/>
            <person name="Albert R."/>
            <person name="Binder M."/>
            <person name="Bloem J."/>
            <person name="Labutti K."/>
            <person name="Salamov A."/>
            <person name="Andreopoulos B."/>
            <person name="Baker S."/>
            <person name="Barry K."/>
            <person name="Bills G."/>
            <person name="Bluhm B."/>
            <person name="Cannon C."/>
            <person name="Castanera R."/>
            <person name="Culley D."/>
            <person name="Daum C."/>
            <person name="Ezra D."/>
            <person name="Gonzalez J."/>
            <person name="Henrissat B."/>
            <person name="Kuo A."/>
            <person name="Liang C."/>
            <person name="Lipzen A."/>
            <person name="Lutzoni F."/>
            <person name="Magnuson J."/>
            <person name="Mondo S."/>
            <person name="Nolan M."/>
            <person name="Ohm R."/>
            <person name="Pangilinan J."/>
            <person name="Park H.-J."/>
            <person name="Ramirez L."/>
            <person name="Alfaro M."/>
            <person name="Sun H."/>
            <person name="Tritt A."/>
            <person name="Yoshinaga Y."/>
            <person name="Zwiers L.-H."/>
            <person name="Turgeon B."/>
            <person name="Goodwin S."/>
            <person name="Spatafora J."/>
            <person name="Crous P."/>
            <person name="Grigoriev I."/>
        </authorList>
    </citation>
    <scope>NUCLEOTIDE SEQUENCE</scope>
    <source>
        <strain evidence="1">CBS 207.26</strain>
    </source>
</reference>
<evidence type="ECO:0000313" key="1">
    <source>
        <dbReference type="EMBL" id="KAF2186900.1"/>
    </source>
</evidence>
<evidence type="ECO:0000313" key="2">
    <source>
        <dbReference type="Proteomes" id="UP000800200"/>
    </source>
</evidence>
<sequence length="55" mass="6060">MVQLLLNANADLYGNGDMQYKRALQLASNNGHNAVRRLIEAHYKSGDRRGASSSL</sequence>
<accession>A0A6A6E9S7</accession>
<dbReference type="Proteomes" id="UP000800200">
    <property type="component" value="Unassembled WGS sequence"/>
</dbReference>